<dbReference type="EC" id="2.7.13.3" evidence="2"/>
<dbReference type="SUPFAM" id="SSF55874">
    <property type="entry name" value="ATPase domain of HSP90 chaperone/DNA topoisomerase II/histidine kinase"/>
    <property type="match status" value="1"/>
</dbReference>
<dbReference type="SMART" id="SM00387">
    <property type="entry name" value="HATPase_c"/>
    <property type="match status" value="1"/>
</dbReference>
<dbReference type="InterPro" id="IPR036097">
    <property type="entry name" value="HisK_dim/P_sf"/>
</dbReference>
<keyword evidence="4" id="KW-0418">Kinase</keyword>
<dbReference type="PRINTS" id="PR00344">
    <property type="entry name" value="BCTRLSENSOR"/>
</dbReference>
<organism evidence="7 8">
    <name type="scientific">Mobilisporobacter senegalensis</name>
    <dbReference type="NCBI Taxonomy" id="1329262"/>
    <lineage>
        <taxon>Bacteria</taxon>
        <taxon>Bacillati</taxon>
        <taxon>Bacillota</taxon>
        <taxon>Clostridia</taxon>
        <taxon>Lachnospirales</taxon>
        <taxon>Lachnospiraceae</taxon>
        <taxon>Mobilisporobacter</taxon>
    </lineage>
</organism>
<dbReference type="CDD" id="cd00082">
    <property type="entry name" value="HisKA"/>
    <property type="match status" value="1"/>
</dbReference>
<dbReference type="AlphaFoldDB" id="A0A3N1XA63"/>
<dbReference type="Pfam" id="PF02518">
    <property type="entry name" value="HATPase_c"/>
    <property type="match status" value="1"/>
</dbReference>
<evidence type="ECO:0000259" key="6">
    <source>
        <dbReference type="PROSITE" id="PS50109"/>
    </source>
</evidence>
<accession>A0A3N1XA63</accession>
<dbReference type="OrthoDB" id="9815750at2"/>
<dbReference type="InterPro" id="IPR004358">
    <property type="entry name" value="Sig_transdc_His_kin-like_C"/>
</dbReference>
<comment type="caution">
    <text evidence="7">The sequence shown here is derived from an EMBL/GenBank/DDBJ whole genome shotgun (WGS) entry which is preliminary data.</text>
</comment>
<dbReference type="EMBL" id="RJVG01000013">
    <property type="protein sequence ID" value="ROR23664.1"/>
    <property type="molecule type" value="Genomic_DNA"/>
</dbReference>
<dbReference type="PROSITE" id="PS50109">
    <property type="entry name" value="HIS_KIN"/>
    <property type="match status" value="1"/>
</dbReference>
<dbReference type="Gene3D" id="3.30.565.10">
    <property type="entry name" value="Histidine kinase-like ATPase, C-terminal domain"/>
    <property type="match status" value="1"/>
</dbReference>
<dbReference type="InterPro" id="IPR036890">
    <property type="entry name" value="HATPase_C_sf"/>
</dbReference>
<name>A0A3N1XA63_9FIRM</name>
<dbReference type="PANTHER" id="PTHR43547:SF2">
    <property type="entry name" value="HYBRID SIGNAL TRANSDUCTION HISTIDINE KINASE C"/>
    <property type="match status" value="1"/>
</dbReference>
<evidence type="ECO:0000256" key="2">
    <source>
        <dbReference type="ARBA" id="ARBA00012438"/>
    </source>
</evidence>
<gene>
    <name evidence="7" type="ORF">EDD66_11359</name>
</gene>
<evidence type="ECO:0000256" key="4">
    <source>
        <dbReference type="ARBA" id="ARBA00022777"/>
    </source>
</evidence>
<evidence type="ECO:0000313" key="8">
    <source>
        <dbReference type="Proteomes" id="UP000273083"/>
    </source>
</evidence>
<proteinExistence type="predicted"/>
<keyword evidence="3" id="KW-0597">Phosphoprotein</keyword>
<evidence type="ECO:0000256" key="5">
    <source>
        <dbReference type="ARBA" id="ARBA00023012"/>
    </source>
</evidence>
<dbReference type="RefSeq" id="WP_123610661.1">
    <property type="nucleotide sequence ID" value="NZ_RJVG01000013.1"/>
</dbReference>
<dbReference type="InterPro" id="IPR003661">
    <property type="entry name" value="HisK_dim/P_dom"/>
</dbReference>
<dbReference type="SUPFAM" id="SSF47384">
    <property type="entry name" value="Homodimeric domain of signal transducing histidine kinase"/>
    <property type="match status" value="1"/>
</dbReference>
<reference evidence="7 8" key="1">
    <citation type="submission" date="2018-11" db="EMBL/GenBank/DDBJ databases">
        <title>Genomic Encyclopedia of Type Strains, Phase IV (KMG-IV): sequencing the most valuable type-strain genomes for metagenomic binning, comparative biology and taxonomic classification.</title>
        <authorList>
            <person name="Goeker M."/>
        </authorList>
    </citation>
    <scope>NUCLEOTIDE SEQUENCE [LARGE SCALE GENOMIC DNA]</scope>
    <source>
        <strain evidence="7 8">DSM 26537</strain>
    </source>
</reference>
<dbReference type="Proteomes" id="UP000273083">
    <property type="component" value="Unassembled WGS sequence"/>
</dbReference>
<keyword evidence="5" id="KW-0902">Two-component regulatory system</keyword>
<feature type="domain" description="Histidine kinase" evidence="6">
    <location>
        <begin position="37"/>
        <end position="255"/>
    </location>
</feature>
<keyword evidence="4" id="KW-0808">Transferase</keyword>
<dbReference type="InterPro" id="IPR005467">
    <property type="entry name" value="His_kinase_dom"/>
</dbReference>
<evidence type="ECO:0000256" key="3">
    <source>
        <dbReference type="ARBA" id="ARBA00022553"/>
    </source>
</evidence>
<dbReference type="SMART" id="SM00388">
    <property type="entry name" value="HisKA"/>
    <property type="match status" value="1"/>
</dbReference>
<dbReference type="InterPro" id="IPR003594">
    <property type="entry name" value="HATPase_dom"/>
</dbReference>
<dbReference type="GO" id="GO:0000155">
    <property type="term" value="F:phosphorelay sensor kinase activity"/>
    <property type="evidence" value="ECO:0007669"/>
    <property type="project" value="InterPro"/>
</dbReference>
<dbReference type="CDD" id="cd00075">
    <property type="entry name" value="HATPase"/>
    <property type="match status" value="1"/>
</dbReference>
<evidence type="ECO:0000313" key="7">
    <source>
        <dbReference type="EMBL" id="ROR23664.1"/>
    </source>
</evidence>
<keyword evidence="8" id="KW-1185">Reference proteome</keyword>
<dbReference type="PANTHER" id="PTHR43547">
    <property type="entry name" value="TWO-COMPONENT HISTIDINE KINASE"/>
    <property type="match status" value="1"/>
</dbReference>
<sequence>MFTDEELYKIETLCREHPEFRHIMRRFKEESRYMLSSISHELRNPITLIHSTVQLMEKKNPEITQIPYWSQLRSDINYTISILEEYTNYNHSEEIRLSNVDLYELIDNIKNNFRLISNDKNINICLDASDISRKHIKSYSCDEIKMKQVFINIIKNAIEAISKKGFIHIEINADPALLCKNIDGNTYMVIIISNNGKKIEEDELPNIFEPFVTYKAGGTGLGLAIASRVISSHGGNIQAFSDDEITSFHIMLPLL</sequence>
<protein>
    <recommendedName>
        <fullName evidence="2">histidine kinase</fullName>
        <ecNumber evidence="2">2.7.13.3</ecNumber>
    </recommendedName>
</protein>
<dbReference type="Pfam" id="PF00512">
    <property type="entry name" value="HisKA"/>
    <property type="match status" value="1"/>
</dbReference>
<comment type="catalytic activity">
    <reaction evidence="1">
        <text>ATP + protein L-histidine = ADP + protein N-phospho-L-histidine.</text>
        <dbReference type="EC" id="2.7.13.3"/>
    </reaction>
</comment>
<evidence type="ECO:0000256" key="1">
    <source>
        <dbReference type="ARBA" id="ARBA00000085"/>
    </source>
</evidence>